<dbReference type="eggNOG" id="COG4942">
    <property type="taxonomic scope" value="Bacteria"/>
</dbReference>
<dbReference type="RefSeq" id="WP_012372924.1">
    <property type="nucleotide sequence ID" value="NC_010571.1"/>
</dbReference>
<reference evidence="2 3" key="1">
    <citation type="journal article" date="2011" name="J. Bacteriol.">
        <title>Genome sequence of the verrucomicrobium Opitutus terrae PB90-1, an abundant inhabitant of rice paddy soil ecosystems.</title>
        <authorList>
            <person name="van Passel M.W."/>
            <person name="Kant R."/>
            <person name="Palva A."/>
            <person name="Copeland A."/>
            <person name="Lucas S."/>
            <person name="Lapidus A."/>
            <person name="Glavina del Rio T."/>
            <person name="Pitluck S."/>
            <person name="Goltsman E."/>
            <person name="Clum A."/>
            <person name="Sun H."/>
            <person name="Schmutz J."/>
            <person name="Larimer F.W."/>
            <person name="Land M.L."/>
            <person name="Hauser L."/>
            <person name="Kyrpides N."/>
            <person name="Mikhailova N."/>
            <person name="Richardson P.P."/>
            <person name="Janssen P.H."/>
            <person name="de Vos W.M."/>
            <person name="Smidt H."/>
        </authorList>
    </citation>
    <scope>NUCLEOTIDE SEQUENCE [LARGE SCALE GENOMIC DNA]</scope>
    <source>
        <strain evidence="3">DSM 11246 / JCM 15787 / PB90-1</strain>
    </source>
</reference>
<keyword evidence="1" id="KW-0175">Coiled coil</keyword>
<organism evidence="2 3">
    <name type="scientific">Opitutus terrae (strain DSM 11246 / JCM 15787 / PB90-1)</name>
    <dbReference type="NCBI Taxonomy" id="452637"/>
    <lineage>
        <taxon>Bacteria</taxon>
        <taxon>Pseudomonadati</taxon>
        <taxon>Verrucomicrobiota</taxon>
        <taxon>Opitutia</taxon>
        <taxon>Opitutales</taxon>
        <taxon>Opitutaceae</taxon>
        <taxon>Opitutus</taxon>
    </lineage>
</organism>
<name>B1ZMD3_OPITP</name>
<evidence type="ECO:0008006" key="4">
    <source>
        <dbReference type="Google" id="ProtNLM"/>
    </source>
</evidence>
<dbReference type="Proteomes" id="UP000007013">
    <property type="component" value="Chromosome"/>
</dbReference>
<dbReference type="HOGENOM" id="CLU_513603_0_0_0"/>
<dbReference type="OrthoDB" id="181250at2"/>
<protein>
    <recommendedName>
        <fullName evidence="4">Chromosome segregation ATPase-like protein</fullName>
    </recommendedName>
</protein>
<feature type="coiled-coil region" evidence="1">
    <location>
        <begin position="51"/>
        <end position="190"/>
    </location>
</feature>
<gene>
    <name evidence="2" type="ordered locus">Oter_0095</name>
</gene>
<dbReference type="AlphaFoldDB" id="B1ZMD3"/>
<evidence type="ECO:0000256" key="1">
    <source>
        <dbReference type="SAM" id="Coils"/>
    </source>
</evidence>
<evidence type="ECO:0000313" key="2">
    <source>
        <dbReference type="EMBL" id="ACB73386.1"/>
    </source>
</evidence>
<dbReference type="Gene3D" id="1.10.287.1490">
    <property type="match status" value="1"/>
</dbReference>
<evidence type="ECO:0000313" key="3">
    <source>
        <dbReference type="Proteomes" id="UP000007013"/>
    </source>
</evidence>
<dbReference type="EMBL" id="CP001032">
    <property type="protein sequence ID" value="ACB73386.1"/>
    <property type="molecule type" value="Genomic_DNA"/>
</dbReference>
<proteinExistence type="predicted"/>
<sequence length="463" mass="51689">MNKTLLLILCDFLLLNLLALTRWERAEPSPVKQPPVPKMEANAVTKDQDLVESMKTALADERATRDQLAQQLSTLQGTLGTREQELQKIESDRSQLSTALSQTQRTAEELNAKVQEATQAATMTREELARLQRELEERRAEAERQKQQLANYEKQQTEARERIEGLAAAVKVAEREKQILTETAETLRGQVVAERQERLKVQEATTQLAQGVGQLAESSGQLTKEIRENRPINANVLFNDFLTNRVATNFTAVRAGLFGPATRQSSAQTILVSDGQQTYALLHYADTPFPRVENNYQWEKINVEFTRPPDYRSSAKEIQFLSVDPRVVVVPLDPEQVKALGVKIYPTALEPFKFPEAVLVSGGGQGYGEVGFKLDASQPGYVRVDNRFFRRIFGDFAPSRGDLVLSKTGEILGIMVNSDYCAVVNNFLAARRLTTGDDVSAQQTSSILNDINARVLSLPLKLQ</sequence>
<keyword evidence="3" id="KW-1185">Reference proteome</keyword>
<dbReference type="KEGG" id="ote:Oter_0095"/>
<dbReference type="STRING" id="452637.Oter_0095"/>
<accession>B1ZMD3</accession>